<dbReference type="SUPFAM" id="SSF56574">
    <property type="entry name" value="Serpins"/>
    <property type="match status" value="1"/>
</dbReference>
<reference evidence="4" key="1">
    <citation type="submission" date="2023-07" db="EMBL/GenBank/DDBJ databases">
        <title>draft genome sequence of fig (Ficus carica).</title>
        <authorList>
            <person name="Takahashi T."/>
            <person name="Nishimura K."/>
        </authorList>
    </citation>
    <scope>NUCLEOTIDE SEQUENCE</scope>
</reference>
<comment type="similarity">
    <text evidence="1 2">Belongs to the serpin family.</text>
</comment>
<dbReference type="GO" id="GO:0004867">
    <property type="term" value="F:serine-type endopeptidase inhibitor activity"/>
    <property type="evidence" value="ECO:0007669"/>
    <property type="project" value="InterPro"/>
</dbReference>
<gene>
    <name evidence="4" type="ORF">TIFTF001_041457</name>
</gene>
<dbReference type="InterPro" id="IPR023796">
    <property type="entry name" value="Serpin_dom"/>
</dbReference>
<dbReference type="Gene3D" id="2.30.39.10">
    <property type="entry name" value="Alpha-1-antitrypsin, domain 1"/>
    <property type="match status" value="1"/>
</dbReference>
<evidence type="ECO:0000313" key="4">
    <source>
        <dbReference type="EMBL" id="GMN30420.1"/>
    </source>
</evidence>
<dbReference type="SMART" id="SM00093">
    <property type="entry name" value="SERPIN"/>
    <property type="match status" value="1"/>
</dbReference>
<proteinExistence type="inferred from homology"/>
<dbReference type="InterPro" id="IPR042178">
    <property type="entry name" value="Serpin_sf_1"/>
</dbReference>
<evidence type="ECO:0000256" key="2">
    <source>
        <dbReference type="RuleBase" id="RU000411"/>
    </source>
</evidence>
<keyword evidence="5" id="KW-1185">Reference proteome</keyword>
<dbReference type="PANTHER" id="PTHR11461:SF211">
    <property type="entry name" value="GH10112P-RELATED"/>
    <property type="match status" value="1"/>
</dbReference>
<organism evidence="4 5">
    <name type="scientific">Ficus carica</name>
    <name type="common">Common fig</name>
    <dbReference type="NCBI Taxonomy" id="3494"/>
    <lineage>
        <taxon>Eukaryota</taxon>
        <taxon>Viridiplantae</taxon>
        <taxon>Streptophyta</taxon>
        <taxon>Embryophyta</taxon>
        <taxon>Tracheophyta</taxon>
        <taxon>Spermatophyta</taxon>
        <taxon>Magnoliopsida</taxon>
        <taxon>eudicotyledons</taxon>
        <taxon>Gunneridae</taxon>
        <taxon>Pentapetalae</taxon>
        <taxon>rosids</taxon>
        <taxon>fabids</taxon>
        <taxon>Rosales</taxon>
        <taxon>Moraceae</taxon>
        <taxon>Ficeae</taxon>
        <taxon>Ficus</taxon>
    </lineage>
</organism>
<dbReference type="Gene3D" id="3.30.497.10">
    <property type="entry name" value="Antithrombin, subunit I, domain 2"/>
    <property type="match status" value="2"/>
</dbReference>
<evidence type="ECO:0000259" key="3">
    <source>
        <dbReference type="SMART" id="SM00093"/>
    </source>
</evidence>
<dbReference type="AlphaFoldDB" id="A0AA87ZEV3"/>
<dbReference type="InterPro" id="IPR023795">
    <property type="entry name" value="Serpin_CS"/>
</dbReference>
<dbReference type="EMBL" id="BTGU01001858">
    <property type="protein sequence ID" value="GMN30420.1"/>
    <property type="molecule type" value="Genomic_DNA"/>
</dbReference>
<dbReference type="InterPro" id="IPR000215">
    <property type="entry name" value="Serpin_fam"/>
</dbReference>
<evidence type="ECO:0000256" key="1">
    <source>
        <dbReference type="ARBA" id="ARBA00009500"/>
    </source>
</evidence>
<evidence type="ECO:0000313" key="5">
    <source>
        <dbReference type="Proteomes" id="UP001187192"/>
    </source>
</evidence>
<dbReference type="PROSITE" id="PS00284">
    <property type="entry name" value="SERPIN"/>
    <property type="match status" value="1"/>
</dbReference>
<protein>
    <recommendedName>
        <fullName evidence="3">Serpin domain-containing protein</fullName>
    </recommendedName>
</protein>
<feature type="domain" description="Serpin" evidence="3">
    <location>
        <begin position="1"/>
        <end position="428"/>
    </location>
</feature>
<dbReference type="Proteomes" id="UP001187192">
    <property type="component" value="Unassembled WGS sequence"/>
</dbReference>
<name>A0AA87ZEV3_FICCA</name>
<dbReference type="InterPro" id="IPR042185">
    <property type="entry name" value="Serpin_sf_2"/>
</dbReference>
<dbReference type="Pfam" id="PF00079">
    <property type="entry name" value="Serpin"/>
    <property type="match status" value="1"/>
</dbReference>
<dbReference type="PANTHER" id="PTHR11461">
    <property type="entry name" value="SERINE PROTEASE INHIBITOR, SERPIN"/>
    <property type="match status" value="1"/>
</dbReference>
<comment type="caution">
    <text evidence="4">The sequence shown here is derived from an EMBL/GenBank/DDBJ whole genome shotgun (WGS) entry which is preliminary data.</text>
</comment>
<sequence>MLDELMKKKGGSSKNVVVSPVSISMVLNMLASGLAGKTLDQFLEILGSKNAEDLNTESSTIMRLLAPSSDGSNDTVAPPRFPSSHYKLFLDMHRIAPRARSPMSYVSNRHRQYEEEPSIPKKPEKKGLVFNFVNALWVDHRFPLIPSFQKMASTTYKARVENVDFELEGERVKKAVNSWAEKETKGLIKEIVPPESKLEPPLCLVNALYFKGDWESPFRASKTCHKDFHLLNGETIKAPFMIKEDAYYSSYGEFKDFKLLQLPYESDQGMNKRFSMYIFLPHAKNGLEELIKKYNSDPTMLQPKRFRLQRETLSPLWIPKMKLSYDFNTKRLMKEKGLTLPLDPLDADFTEMVYSPFDNVYVGSILHKACIEVNEKGTEAAAVTVGKTYARAAQAKRECHFVADHPFLFMIVEDSLNLIVFTGIFVNPLLD</sequence>
<accession>A0AA87ZEV3</accession>
<dbReference type="InterPro" id="IPR036186">
    <property type="entry name" value="Serpin_sf"/>
</dbReference>
<dbReference type="GO" id="GO:0005615">
    <property type="term" value="C:extracellular space"/>
    <property type="evidence" value="ECO:0007669"/>
    <property type="project" value="InterPro"/>
</dbReference>